<evidence type="ECO:0000313" key="1">
    <source>
        <dbReference type="EMBL" id="EOY45987.1"/>
    </source>
</evidence>
<dbReference type="EMBL" id="CM001889">
    <property type="protein sequence ID" value="EOY45987.1"/>
    <property type="molecule type" value="Genomic_DNA"/>
</dbReference>
<dbReference type="SUPFAM" id="SSF53686">
    <property type="entry name" value="Tryptophan synthase beta subunit-like PLP-dependent enzymes"/>
    <property type="match status" value="1"/>
</dbReference>
<dbReference type="GeneID" id="91388035"/>
<dbReference type="InterPro" id="IPR036052">
    <property type="entry name" value="TrpB-like_PALP_sf"/>
</dbReference>
<proteinExistence type="predicted"/>
<accession>A0A7U9DL61</accession>
<dbReference type="RefSeq" id="WP_003977831.1">
    <property type="nucleotide sequence ID" value="NZ_CM001889.1"/>
</dbReference>
<dbReference type="Gene3D" id="3.40.50.1100">
    <property type="match status" value="1"/>
</dbReference>
<reference evidence="2" key="1">
    <citation type="journal article" date="2013" name="Genome Biol. Evol.">
        <title>The genome sequence of Streptomyces lividans 66 reveals a novel tRNA-dependent peptide biosynthetic system within a metal-related genomic island.</title>
        <authorList>
            <person name="Cruz-Morales P."/>
            <person name="Vijgenboom E."/>
            <person name="Iruegas-Bocardo F."/>
            <person name="Girard G."/>
            <person name="Yanez-Guerra L.A."/>
            <person name="Ramos-Aboites H.E."/>
            <person name="Pernodet J.L."/>
            <person name="Anne J."/>
            <person name="van Wezel G.P."/>
            <person name="Barona-Gomez F."/>
        </authorList>
    </citation>
    <scope>NUCLEOTIDE SEQUENCE [LARGE SCALE GENOMIC DNA]</scope>
    <source>
        <strain evidence="2">1326</strain>
    </source>
</reference>
<evidence type="ECO:0000313" key="2">
    <source>
        <dbReference type="Proteomes" id="UP000014062"/>
    </source>
</evidence>
<organism evidence="1 2">
    <name type="scientific">Streptomyces lividans 1326</name>
    <dbReference type="NCBI Taxonomy" id="1200984"/>
    <lineage>
        <taxon>Bacteria</taxon>
        <taxon>Bacillati</taxon>
        <taxon>Actinomycetota</taxon>
        <taxon>Actinomycetes</taxon>
        <taxon>Kitasatosporales</taxon>
        <taxon>Streptomycetaceae</taxon>
        <taxon>Streptomyces</taxon>
    </lineage>
</organism>
<dbReference type="Proteomes" id="UP000014062">
    <property type="component" value="Chromosome"/>
</dbReference>
<gene>
    <name evidence="1" type="ORF">SLI_1270</name>
</gene>
<name>A0A7U9DL61_STRLI</name>
<dbReference type="AlphaFoldDB" id="A0A7U9DL61"/>
<protein>
    <submittedName>
        <fullName evidence="1">Threonine dehydratase</fullName>
    </submittedName>
</protein>
<sequence>MTVTDQDITIAMAFAFRHLKVVAEPSGACALAAVLAGHVPHESGTIGVVISGGGVDLPTFHRLISQPSHRKDHARA</sequence>
<dbReference type="GO" id="GO:1901605">
    <property type="term" value="P:alpha-amino acid metabolic process"/>
    <property type="evidence" value="ECO:0007669"/>
    <property type="project" value="UniProtKB-ARBA"/>
</dbReference>